<name>A0ABP4C6A0_9ACTN</name>
<evidence type="ECO:0000313" key="2">
    <source>
        <dbReference type="EMBL" id="GAA0960004.1"/>
    </source>
</evidence>
<dbReference type="Gene3D" id="1.10.12.10">
    <property type="entry name" value="Lyase 2-enoyl-coa Hydratase, Chain A, domain 2"/>
    <property type="match status" value="1"/>
</dbReference>
<dbReference type="InterPro" id="IPR029045">
    <property type="entry name" value="ClpP/crotonase-like_dom_sf"/>
</dbReference>
<dbReference type="EMBL" id="BAAAHH010000023">
    <property type="protein sequence ID" value="GAA0960004.1"/>
    <property type="molecule type" value="Genomic_DNA"/>
</dbReference>
<organism evidence="2 3">
    <name type="scientific">Actinocorallia libanotica</name>
    <dbReference type="NCBI Taxonomy" id="46162"/>
    <lineage>
        <taxon>Bacteria</taxon>
        <taxon>Bacillati</taxon>
        <taxon>Actinomycetota</taxon>
        <taxon>Actinomycetes</taxon>
        <taxon>Streptosporangiales</taxon>
        <taxon>Thermomonosporaceae</taxon>
        <taxon>Actinocorallia</taxon>
    </lineage>
</organism>
<dbReference type="Proteomes" id="UP001500665">
    <property type="component" value="Unassembled WGS sequence"/>
</dbReference>
<dbReference type="PANTHER" id="PTHR43459:SF1">
    <property type="entry name" value="EG:BACN32G11.4 PROTEIN"/>
    <property type="match status" value="1"/>
</dbReference>
<dbReference type="CDD" id="cd06558">
    <property type="entry name" value="crotonase-like"/>
    <property type="match status" value="1"/>
</dbReference>
<comment type="caution">
    <text evidence="2">The sequence shown here is derived from an EMBL/GenBank/DDBJ whole genome shotgun (WGS) entry which is preliminary data.</text>
</comment>
<keyword evidence="3" id="KW-1185">Reference proteome</keyword>
<dbReference type="PANTHER" id="PTHR43459">
    <property type="entry name" value="ENOYL-COA HYDRATASE"/>
    <property type="match status" value="1"/>
</dbReference>
<proteinExistence type="inferred from homology"/>
<evidence type="ECO:0000256" key="1">
    <source>
        <dbReference type="ARBA" id="ARBA00005254"/>
    </source>
</evidence>
<reference evidence="3" key="1">
    <citation type="journal article" date="2019" name="Int. J. Syst. Evol. Microbiol.">
        <title>The Global Catalogue of Microorganisms (GCM) 10K type strain sequencing project: providing services to taxonomists for standard genome sequencing and annotation.</title>
        <authorList>
            <consortium name="The Broad Institute Genomics Platform"/>
            <consortium name="The Broad Institute Genome Sequencing Center for Infectious Disease"/>
            <person name="Wu L."/>
            <person name="Ma J."/>
        </authorList>
    </citation>
    <scope>NUCLEOTIDE SEQUENCE [LARGE SCALE GENOMIC DNA]</scope>
    <source>
        <strain evidence="3">JCM 10696</strain>
    </source>
</reference>
<dbReference type="InterPro" id="IPR014748">
    <property type="entry name" value="Enoyl-CoA_hydra_C"/>
</dbReference>
<dbReference type="RefSeq" id="WP_344243441.1">
    <property type="nucleotide sequence ID" value="NZ_BAAAHH010000023.1"/>
</dbReference>
<gene>
    <name evidence="2" type="ORF">GCM10009550_50560</name>
</gene>
<accession>A0ABP4C6A0</accession>
<comment type="similarity">
    <text evidence="1">Belongs to the enoyl-CoA hydratase/isomerase family.</text>
</comment>
<dbReference type="SUPFAM" id="SSF52096">
    <property type="entry name" value="ClpP/crotonase"/>
    <property type="match status" value="1"/>
</dbReference>
<dbReference type="Pfam" id="PF00378">
    <property type="entry name" value="ECH_1"/>
    <property type="match status" value="1"/>
</dbReference>
<sequence length="270" mass="28733">MAEADDGDGGTVAVRREDEVLRVVLERPERGNALSPGMVRAFAAAFEEAASDDGLRAILIEGAGRDFCTGVDWVSSNEEGGRPRTGHLVRRTPLRAHRIVQLLHDVHLPVVCAVQGWAAGFGMGLALAADFTVATRSALLWAPFTRRGFTPDSGSTWLLPRLVGMARAKELLLLGRRITGAEAAEMGLIHRAVEPDELPSAAAALVGELANGPTVALGLAKAALHGAANRTLADALTDETMRLELACRTLDFKEGLAAFAERRDPGFRGR</sequence>
<evidence type="ECO:0000313" key="3">
    <source>
        <dbReference type="Proteomes" id="UP001500665"/>
    </source>
</evidence>
<protein>
    <submittedName>
        <fullName evidence="2">Enoyl-CoA hydratase-related protein</fullName>
    </submittedName>
</protein>
<dbReference type="Gene3D" id="3.90.226.10">
    <property type="entry name" value="2-enoyl-CoA Hydratase, Chain A, domain 1"/>
    <property type="match status" value="1"/>
</dbReference>
<dbReference type="InterPro" id="IPR001753">
    <property type="entry name" value="Enoyl-CoA_hydra/iso"/>
</dbReference>